<dbReference type="GO" id="GO:0080120">
    <property type="term" value="P:CAAX-box protein maturation"/>
    <property type="evidence" value="ECO:0007669"/>
    <property type="project" value="UniProtKB-ARBA"/>
</dbReference>
<dbReference type="InterPro" id="IPR052710">
    <property type="entry name" value="CAAX_protease"/>
</dbReference>
<evidence type="ECO:0000256" key="1">
    <source>
        <dbReference type="SAM" id="Phobius"/>
    </source>
</evidence>
<keyword evidence="1" id="KW-1133">Transmembrane helix</keyword>
<dbReference type="EC" id="3.4.-.-" evidence="3"/>
<feature type="transmembrane region" description="Helical" evidence="1">
    <location>
        <begin position="106"/>
        <end position="130"/>
    </location>
</feature>
<feature type="transmembrane region" description="Helical" evidence="1">
    <location>
        <begin position="30"/>
        <end position="56"/>
    </location>
</feature>
<feature type="transmembrane region" description="Helical" evidence="1">
    <location>
        <begin position="68"/>
        <end position="86"/>
    </location>
</feature>
<dbReference type="RefSeq" id="WP_256400672.1">
    <property type="nucleotide sequence ID" value="NZ_JANHJR010000003.1"/>
</dbReference>
<gene>
    <name evidence="3" type="ORF">ACFSBL_16385</name>
</gene>
<evidence type="ECO:0000259" key="2">
    <source>
        <dbReference type="Pfam" id="PF02517"/>
    </source>
</evidence>
<evidence type="ECO:0000313" key="4">
    <source>
        <dbReference type="Proteomes" id="UP001597034"/>
    </source>
</evidence>
<dbReference type="PANTHER" id="PTHR36435:SF1">
    <property type="entry name" value="CAAX AMINO TERMINAL PROTEASE FAMILY PROTEIN"/>
    <property type="match status" value="1"/>
</dbReference>
<dbReference type="Proteomes" id="UP001597034">
    <property type="component" value="Unassembled WGS sequence"/>
</dbReference>
<feature type="domain" description="CAAX prenyl protease 2/Lysostaphin resistance protein A-like" evidence="2">
    <location>
        <begin position="151"/>
        <end position="250"/>
    </location>
</feature>
<keyword evidence="1" id="KW-0812">Transmembrane</keyword>
<dbReference type="PANTHER" id="PTHR36435">
    <property type="entry name" value="SLR1288 PROTEIN"/>
    <property type="match status" value="1"/>
</dbReference>
<dbReference type="Pfam" id="PF02517">
    <property type="entry name" value="Rce1-like"/>
    <property type="match status" value="1"/>
</dbReference>
<dbReference type="GO" id="GO:0004175">
    <property type="term" value="F:endopeptidase activity"/>
    <property type="evidence" value="ECO:0007669"/>
    <property type="project" value="UniProtKB-ARBA"/>
</dbReference>
<reference evidence="3 4" key="1">
    <citation type="journal article" date="2019" name="Int. J. Syst. Evol. Microbiol.">
        <title>The Global Catalogue of Microorganisms (GCM) 10K type strain sequencing project: providing services to taxonomists for standard genome sequencing and annotation.</title>
        <authorList>
            <consortium name="The Broad Institute Genomics Platform"/>
            <consortium name="The Broad Institute Genome Sequencing Center for Infectious Disease"/>
            <person name="Wu L."/>
            <person name="Ma J."/>
        </authorList>
    </citation>
    <scope>NUCLEOTIDE SEQUENCE [LARGE SCALE GENOMIC DNA]</scope>
    <source>
        <strain evidence="3 4">CGMCC 1.10390</strain>
    </source>
</reference>
<feature type="transmembrane region" description="Helical" evidence="1">
    <location>
        <begin position="181"/>
        <end position="198"/>
    </location>
</feature>
<proteinExistence type="predicted"/>
<feature type="transmembrane region" description="Helical" evidence="1">
    <location>
        <begin position="142"/>
        <end position="161"/>
    </location>
</feature>
<dbReference type="AlphaFoldDB" id="A0ABD6DMK8"/>
<name>A0ABD6DMK8_9EURY</name>
<keyword evidence="3" id="KW-0378">Hydrolase</keyword>
<dbReference type="InterPro" id="IPR003675">
    <property type="entry name" value="Rce1/LyrA-like_dom"/>
</dbReference>
<protein>
    <submittedName>
        <fullName evidence="3">CPBP family intramembrane glutamic endopeptidase</fullName>
        <ecNumber evidence="3">3.4.-.-</ecNumber>
    </submittedName>
</protein>
<sequence length="272" mass="28430">MDESFADGRGSSSPRGGGSPVDIFKTFVRFLLLGFGSLALLFVIQIALYLVTVSVLGPVPDGGLEVQLITFLSLGLGTLIVAAAYLENSGRDWSFVDVELPSLRDVAWTIGGFVILILGFLAVISLFDLLGLSPAEHSSTDSIISATPEVILLVLVAQLLVVGPGEELLYRNVIQKSLYDVVTRPVAVVLASVIFSLVHIPAYSAGGASLGGVATTLAAIFVLSLVLGGVYARTENVVVPAVIHGSYNVLSFYSTYATGGEGGGTEALLWLL</sequence>
<evidence type="ECO:0000313" key="3">
    <source>
        <dbReference type="EMBL" id="MFD1647267.1"/>
    </source>
</evidence>
<keyword evidence="4" id="KW-1185">Reference proteome</keyword>
<feature type="transmembrane region" description="Helical" evidence="1">
    <location>
        <begin position="210"/>
        <end position="232"/>
    </location>
</feature>
<organism evidence="3 4">
    <name type="scientific">Haloarchaeobius litoreus</name>
    <dbReference type="NCBI Taxonomy" id="755306"/>
    <lineage>
        <taxon>Archaea</taxon>
        <taxon>Methanobacteriati</taxon>
        <taxon>Methanobacteriota</taxon>
        <taxon>Stenosarchaea group</taxon>
        <taxon>Halobacteria</taxon>
        <taxon>Halobacteriales</taxon>
        <taxon>Halorubellaceae</taxon>
        <taxon>Haloarchaeobius</taxon>
    </lineage>
</organism>
<comment type="caution">
    <text evidence="3">The sequence shown here is derived from an EMBL/GenBank/DDBJ whole genome shotgun (WGS) entry which is preliminary data.</text>
</comment>
<dbReference type="EMBL" id="JBHUDO010000003">
    <property type="protein sequence ID" value="MFD1647267.1"/>
    <property type="molecule type" value="Genomic_DNA"/>
</dbReference>
<keyword evidence="1" id="KW-0472">Membrane</keyword>
<accession>A0ABD6DMK8</accession>